<reference evidence="2" key="2">
    <citation type="submission" date="2018-05" db="EMBL/GenBank/DDBJ databases">
        <title>OmerRS3 (Oryza meridionalis Reference Sequence Version 3).</title>
        <authorList>
            <person name="Zhang J."/>
            <person name="Kudrna D."/>
            <person name="Lee S."/>
            <person name="Talag J."/>
            <person name="Welchert J."/>
            <person name="Wing R.A."/>
        </authorList>
    </citation>
    <scope>NUCLEOTIDE SEQUENCE [LARGE SCALE GENOMIC DNA]</scope>
    <source>
        <strain evidence="2">cv. OR44</strain>
    </source>
</reference>
<feature type="region of interest" description="Disordered" evidence="1">
    <location>
        <begin position="47"/>
        <end position="127"/>
    </location>
</feature>
<keyword evidence="3" id="KW-1185">Reference proteome</keyword>
<sequence>MGLTPTAVGSTLPSHTYSRSASQLSPRASTAPSPAVAPIRQLPMPHVSLFDCGPRTTVTPSRNSSSASSDSPSHRSRCPSLRCVPTSAAPAATRTRSARRRPSRMSSLSAASRRYATRRSPCTVPDPRSLTREKMCTVLANLSIRSFESRPDSQGICVPVAATAIIGVSRMARCGAPAPEVSTLCIDVMMPPSYAFPFRSGIVSGK</sequence>
<dbReference type="Proteomes" id="UP000008021">
    <property type="component" value="Chromosome 2"/>
</dbReference>
<evidence type="ECO:0000313" key="3">
    <source>
        <dbReference type="Proteomes" id="UP000008021"/>
    </source>
</evidence>
<feature type="compositionally biased region" description="Polar residues" evidence="1">
    <location>
        <begin position="7"/>
        <end position="32"/>
    </location>
</feature>
<proteinExistence type="predicted"/>
<feature type="region of interest" description="Disordered" evidence="1">
    <location>
        <begin position="1"/>
        <end position="35"/>
    </location>
</feature>
<evidence type="ECO:0000256" key="1">
    <source>
        <dbReference type="SAM" id="MobiDB-lite"/>
    </source>
</evidence>
<dbReference type="EnsemblPlants" id="OMERI02G24030.1">
    <property type="protein sequence ID" value="OMERI02G24030.1"/>
    <property type="gene ID" value="OMERI02G24030"/>
</dbReference>
<feature type="compositionally biased region" description="Low complexity" evidence="1">
    <location>
        <begin position="60"/>
        <end position="71"/>
    </location>
</feature>
<feature type="compositionally biased region" description="Low complexity" evidence="1">
    <location>
        <begin position="85"/>
        <end position="95"/>
    </location>
</feature>
<reference evidence="2" key="1">
    <citation type="submission" date="2015-04" db="UniProtKB">
        <authorList>
            <consortium name="EnsemblPlants"/>
        </authorList>
    </citation>
    <scope>IDENTIFICATION</scope>
</reference>
<protein>
    <submittedName>
        <fullName evidence="2">Uncharacterized protein</fullName>
    </submittedName>
</protein>
<organism evidence="2">
    <name type="scientific">Oryza meridionalis</name>
    <dbReference type="NCBI Taxonomy" id="40149"/>
    <lineage>
        <taxon>Eukaryota</taxon>
        <taxon>Viridiplantae</taxon>
        <taxon>Streptophyta</taxon>
        <taxon>Embryophyta</taxon>
        <taxon>Tracheophyta</taxon>
        <taxon>Spermatophyta</taxon>
        <taxon>Magnoliopsida</taxon>
        <taxon>Liliopsida</taxon>
        <taxon>Poales</taxon>
        <taxon>Poaceae</taxon>
        <taxon>BOP clade</taxon>
        <taxon>Oryzoideae</taxon>
        <taxon>Oryzeae</taxon>
        <taxon>Oryzinae</taxon>
        <taxon>Oryza</taxon>
    </lineage>
</organism>
<dbReference type="AlphaFoldDB" id="A0A0E0CNK6"/>
<feature type="compositionally biased region" description="Low complexity" evidence="1">
    <location>
        <begin position="104"/>
        <end position="121"/>
    </location>
</feature>
<evidence type="ECO:0000313" key="2">
    <source>
        <dbReference type="EnsemblPlants" id="OMERI02G24030.1"/>
    </source>
</evidence>
<dbReference type="HOGENOM" id="CLU_1333782_0_0_1"/>
<dbReference type="Gramene" id="OMERI02G24030.1">
    <property type="protein sequence ID" value="OMERI02G24030.1"/>
    <property type="gene ID" value="OMERI02G24030"/>
</dbReference>
<accession>A0A0E0CNK6</accession>
<name>A0A0E0CNK6_9ORYZ</name>